<dbReference type="EMBL" id="NQWI01000105">
    <property type="protein sequence ID" value="PDW01832.1"/>
    <property type="molecule type" value="Genomic_DNA"/>
</dbReference>
<dbReference type="Pfam" id="PF13240">
    <property type="entry name" value="Zn_Ribbon_1"/>
    <property type="match status" value="1"/>
</dbReference>
<dbReference type="AlphaFoldDB" id="A0A2A6RFN5"/>
<evidence type="ECO:0000259" key="1">
    <source>
        <dbReference type="Pfam" id="PF13240"/>
    </source>
</evidence>
<reference evidence="3" key="1">
    <citation type="submission" date="2017-08" db="EMBL/GenBank/DDBJ databases">
        <authorList>
            <person name="Grouzdev D.S."/>
            <person name="Gaisin V.A."/>
            <person name="Rysina M.S."/>
            <person name="Gorlenko V.M."/>
        </authorList>
    </citation>
    <scope>NUCLEOTIDE SEQUENCE [LARGE SCALE GENOMIC DNA]</scope>
    <source>
        <strain evidence="3">Kir15-3F</strain>
    </source>
</reference>
<sequence length="137" mass="14615">MVERVCPECQHGNPLENRFCGACGAALAHDAIVPQRTDAIVIAGQPIPVAQLRQVGKAIAVGLAAVAVEAGAAWLRRRTEQATTTALAAPSTNPSPSPTLPHLANTVTIVSQRVTEIWDEGNLTRQIVEKHVWRKEG</sequence>
<organism evidence="2 3">
    <name type="scientific">Candidatus Viridilinea mediisalina</name>
    <dbReference type="NCBI Taxonomy" id="2024553"/>
    <lineage>
        <taxon>Bacteria</taxon>
        <taxon>Bacillati</taxon>
        <taxon>Chloroflexota</taxon>
        <taxon>Chloroflexia</taxon>
        <taxon>Chloroflexales</taxon>
        <taxon>Chloroflexineae</taxon>
        <taxon>Oscillochloridaceae</taxon>
        <taxon>Candidatus Viridilinea</taxon>
    </lineage>
</organism>
<dbReference type="RefSeq" id="WP_097645319.1">
    <property type="nucleotide sequence ID" value="NZ_NQWI01000105.1"/>
</dbReference>
<gene>
    <name evidence="2" type="ORF">CJ255_17110</name>
</gene>
<dbReference type="OrthoDB" id="159970at2"/>
<name>A0A2A6RFN5_9CHLR</name>
<evidence type="ECO:0000313" key="2">
    <source>
        <dbReference type="EMBL" id="PDW01832.1"/>
    </source>
</evidence>
<comment type="caution">
    <text evidence="2">The sequence shown here is derived from an EMBL/GenBank/DDBJ whole genome shotgun (WGS) entry which is preliminary data.</text>
</comment>
<dbReference type="Proteomes" id="UP000220527">
    <property type="component" value="Unassembled WGS sequence"/>
</dbReference>
<proteinExistence type="predicted"/>
<accession>A0A2A6RFN5</accession>
<keyword evidence="3" id="KW-1185">Reference proteome</keyword>
<protein>
    <submittedName>
        <fullName evidence="2">Zinc ribbon domain-containing protein</fullName>
    </submittedName>
</protein>
<feature type="domain" description="Zinc-ribbon" evidence="1">
    <location>
        <begin position="6"/>
        <end position="27"/>
    </location>
</feature>
<dbReference type="InterPro" id="IPR026870">
    <property type="entry name" value="Zinc_ribbon_dom"/>
</dbReference>
<evidence type="ECO:0000313" key="3">
    <source>
        <dbReference type="Proteomes" id="UP000220527"/>
    </source>
</evidence>